<evidence type="ECO:0000313" key="3">
    <source>
        <dbReference type="Proteomes" id="UP000297963"/>
    </source>
</evidence>
<dbReference type="Proteomes" id="UP000297963">
    <property type="component" value="Unassembled WGS sequence"/>
</dbReference>
<organism evidence="2 3">
    <name type="scientific">Cryobacterium levicorallinum</name>
    <dbReference type="NCBI Taxonomy" id="995038"/>
    <lineage>
        <taxon>Bacteria</taxon>
        <taxon>Bacillati</taxon>
        <taxon>Actinomycetota</taxon>
        <taxon>Actinomycetes</taxon>
        <taxon>Micrococcales</taxon>
        <taxon>Microbacteriaceae</taxon>
        <taxon>Cryobacterium</taxon>
    </lineage>
</organism>
<reference evidence="2 3" key="1">
    <citation type="submission" date="2019-03" db="EMBL/GenBank/DDBJ databases">
        <title>Genomics of glacier-inhabiting Cryobacterium strains.</title>
        <authorList>
            <person name="Liu Q."/>
            <person name="Xin Y.-H."/>
        </authorList>
    </citation>
    <scope>NUCLEOTIDE SEQUENCE [LARGE SCALE GENOMIC DNA]</scope>
    <source>
        <strain evidence="2 3">Hh34</strain>
    </source>
</reference>
<dbReference type="NCBIfam" id="NF047719">
    <property type="entry name" value="SCO6745_fam_HTH"/>
    <property type="match status" value="1"/>
</dbReference>
<dbReference type="AlphaFoldDB" id="A0A4R8VKJ4"/>
<protein>
    <submittedName>
        <fullName evidence="2">Uncharacterized protein</fullName>
    </submittedName>
</protein>
<evidence type="ECO:0000256" key="1">
    <source>
        <dbReference type="SAM" id="MobiDB-lite"/>
    </source>
</evidence>
<evidence type="ECO:0000313" key="2">
    <source>
        <dbReference type="EMBL" id="TFB82811.1"/>
    </source>
</evidence>
<sequence>MSHFRLVHDCSLRRRSILFAARKRAMGSVDLIVGTREVVADLLGDELFALDGCAVAVDLEDVRLAFGDDDVAFGKTGCPVRGGAVGDEIVKRLLDGGSAIHAAESVGPVSSSIRMKINCLRARAFPACPGRLRPRRASGGRRFEAGVAARNRLGKMRRQGRRMSELEHHVRALWTLFEPIHAVTYFSPEAREAFAGIGLTRYWDGYFAGRAAPLGAVTAAPVVAIFSGFAPFLVERVLPAVWSTVTVDRVLDARSRGAAATLRNLVPDERSVAEAADVLAKIAARVDTIGRPLAAANSALAVEADPYRRLWQAAATLREHRGDGHVMALVEGGIAGISTIVLRSAVDIDATSVRKARGWTEEEWAVEVEELMARGLLTGQGEISENGRVAVERAENMTNQLAVGPWRGLNDAEIARIARTLAPIARVCQTVFPFPNPIGMPRPWDPNLDPNASAVPVSPRAS</sequence>
<name>A0A4R8VKJ4_9MICO</name>
<dbReference type="EMBL" id="SOFE01000023">
    <property type="protein sequence ID" value="TFB82811.1"/>
    <property type="molecule type" value="Genomic_DNA"/>
</dbReference>
<feature type="region of interest" description="Disordered" evidence="1">
    <location>
        <begin position="441"/>
        <end position="462"/>
    </location>
</feature>
<dbReference type="RefSeq" id="WP_139226628.1">
    <property type="nucleotide sequence ID" value="NZ_BKAC01000001.1"/>
</dbReference>
<proteinExistence type="predicted"/>
<dbReference type="InterPro" id="IPR054058">
    <property type="entry name" value="HTH_67"/>
</dbReference>
<gene>
    <name evidence="2" type="ORF">E3O11_13210</name>
</gene>
<accession>A0A4R8VKJ4</accession>
<dbReference type="Pfam" id="PF21863">
    <property type="entry name" value="HTH_67"/>
    <property type="match status" value="1"/>
</dbReference>
<comment type="caution">
    <text evidence="2">The sequence shown here is derived from an EMBL/GenBank/DDBJ whole genome shotgun (WGS) entry which is preliminary data.</text>
</comment>